<dbReference type="InterPro" id="IPR020846">
    <property type="entry name" value="MFS_dom"/>
</dbReference>
<dbReference type="InterPro" id="IPR036259">
    <property type="entry name" value="MFS_trans_sf"/>
</dbReference>
<dbReference type="SUPFAM" id="SSF103473">
    <property type="entry name" value="MFS general substrate transporter"/>
    <property type="match status" value="1"/>
</dbReference>
<evidence type="ECO:0000259" key="6">
    <source>
        <dbReference type="PROSITE" id="PS50850"/>
    </source>
</evidence>
<gene>
    <name evidence="7" type="ORF">Plil01_000060600</name>
</gene>
<dbReference type="PANTHER" id="PTHR10924">
    <property type="entry name" value="MAJOR FACILITATOR SUPERFAMILY PROTEIN-RELATED"/>
    <property type="match status" value="1"/>
</dbReference>
<dbReference type="PANTHER" id="PTHR10924:SF6">
    <property type="entry name" value="SOLUTE CARRIER FAMILY 49 MEMBER A3"/>
    <property type="match status" value="1"/>
</dbReference>
<dbReference type="InterPro" id="IPR049680">
    <property type="entry name" value="FLVCR1-2_SLC49-like"/>
</dbReference>
<dbReference type="GO" id="GO:0022857">
    <property type="term" value="F:transmembrane transporter activity"/>
    <property type="evidence" value="ECO:0007669"/>
    <property type="project" value="InterPro"/>
</dbReference>
<comment type="caution">
    <text evidence="7">The sequence shown here is derived from an EMBL/GenBank/DDBJ whole genome shotgun (WGS) entry which is preliminary data.</text>
</comment>
<dbReference type="GO" id="GO:0016020">
    <property type="term" value="C:membrane"/>
    <property type="evidence" value="ECO:0007669"/>
    <property type="project" value="UniProtKB-SubCell"/>
</dbReference>
<evidence type="ECO:0000256" key="1">
    <source>
        <dbReference type="ARBA" id="ARBA00004141"/>
    </source>
</evidence>
<dbReference type="InterPro" id="IPR011701">
    <property type="entry name" value="MFS"/>
</dbReference>
<proteinExistence type="predicted"/>
<keyword evidence="2 5" id="KW-0812">Transmembrane</keyword>
<reference evidence="7" key="1">
    <citation type="submission" date="2023-04" db="EMBL/GenBank/DDBJ databases">
        <title>Phytophthora lilii NBRC 32176.</title>
        <authorList>
            <person name="Ichikawa N."/>
            <person name="Sato H."/>
            <person name="Tonouchi N."/>
        </authorList>
    </citation>
    <scope>NUCLEOTIDE SEQUENCE</scope>
    <source>
        <strain evidence="7">NBRC 32176</strain>
    </source>
</reference>
<feature type="transmembrane region" description="Helical" evidence="5">
    <location>
        <begin position="105"/>
        <end position="124"/>
    </location>
</feature>
<feature type="transmembrane region" description="Helical" evidence="5">
    <location>
        <begin position="191"/>
        <end position="210"/>
    </location>
</feature>
<evidence type="ECO:0000256" key="3">
    <source>
        <dbReference type="ARBA" id="ARBA00022989"/>
    </source>
</evidence>
<feature type="transmembrane region" description="Helical" evidence="5">
    <location>
        <begin position="327"/>
        <end position="349"/>
    </location>
</feature>
<feature type="transmembrane region" description="Helical" evidence="5">
    <location>
        <begin position="77"/>
        <end position="99"/>
    </location>
</feature>
<name>A0A9W6TBB7_9STRA</name>
<dbReference type="AlphaFoldDB" id="A0A9W6TBB7"/>
<dbReference type="Gene3D" id="1.20.1250.20">
    <property type="entry name" value="MFS general substrate transporter like domains"/>
    <property type="match status" value="1"/>
</dbReference>
<evidence type="ECO:0000256" key="5">
    <source>
        <dbReference type="SAM" id="Phobius"/>
    </source>
</evidence>
<organism evidence="7 8">
    <name type="scientific">Phytophthora lilii</name>
    <dbReference type="NCBI Taxonomy" id="2077276"/>
    <lineage>
        <taxon>Eukaryota</taxon>
        <taxon>Sar</taxon>
        <taxon>Stramenopiles</taxon>
        <taxon>Oomycota</taxon>
        <taxon>Peronosporomycetes</taxon>
        <taxon>Peronosporales</taxon>
        <taxon>Peronosporaceae</taxon>
        <taxon>Phytophthora</taxon>
    </lineage>
</organism>
<evidence type="ECO:0000256" key="2">
    <source>
        <dbReference type="ARBA" id="ARBA00022692"/>
    </source>
</evidence>
<evidence type="ECO:0000313" key="8">
    <source>
        <dbReference type="Proteomes" id="UP001165083"/>
    </source>
</evidence>
<dbReference type="EMBL" id="BSXW01000017">
    <property type="protein sequence ID" value="GMF09726.1"/>
    <property type="molecule type" value="Genomic_DNA"/>
</dbReference>
<sequence length="354" mass="38312">MDKIGLRFGVLLGGLLQAVGAALRFFGCFFETMDEVDVTVIGQILASFAMPFMVNSPAVLSANWFPPSLRATATSVAVNANSMGTALVYLTAPFIVLSSDEVPDYNFYMAVLAGGMWGIALVFFRSFPSARQDRPKSHLGDDYDWGQWTNAFSHSGFWHTLVAFSLAECVLNAMCALLTKFLSVTNFSTTQIGVFGAVFIISSLVGSQVISRYVDKKRNHKTAMQICLLLIAVGIALFRLVPKVEIGSTLLSLLFLGFVLGPVQPIVLELGVECAYPTSAATVAALQQLCGNFLSAIVVPVLSELLQTHLSATGNESSKNLYSSPEWILFGMTTTTFVVFCFLYVKAFLCCSSV</sequence>
<feature type="domain" description="Major facilitator superfamily (MFS) profile" evidence="6">
    <location>
        <begin position="1"/>
        <end position="354"/>
    </location>
</feature>
<feature type="transmembrane region" description="Helical" evidence="5">
    <location>
        <begin position="157"/>
        <end position="179"/>
    </location>
</feature>
<dbReference type="Pfam" id="PF07690">
    <property type="entry name" value="MFS_1"/>
    <property type="match status" value="1"/>
</dbReference>
<evidence type="ECO:0000313" key="7">
    <source>
        <dbReference type="EMBL" id="GMF09726.1"/>
    </source>
</evidence>
<feature type="transmembrane region" description="Helical" evidence="5">
    <location>
        <begin position="246"/>
        <end position="268"/>
    </location>
</feature>
<feature type="transmembrane region" description="Helical" evidence="5">
    <location>
        <begin position="222"/>
        <end position="240"/>
    </location>
</feature>
<keyword evidence="3 5" id="KW-1133">Transmembrane helix</keyword>
<evidence type="ECO:0000256" key="4">
    <source>
        <dbReference type="ARBA" id="ARBA00023136"/>
    </source>
</evidence>
<dbReference type="PROSITE" id="PS50850">
    <property type="entry name" value="MFS"/>
    <property type="match status" value="1"/>
</dbReference>
<dbReference type="OrthoDB" id="422206at2759"/>
<feature type="transmembrane region" description="Helical" evidence="5">
    <location>
        <begin position="40"/>
        <end position="65"/>
    </location>
</feature>
<protein>
    <submittedName>
        <fullName evidence="7">Unnamed protein product</fullName>
    </submittedName>
</protein>
<keyword evidence="4 5" id="KW-0472">Membrane</keyword>
<accession>A0A9W6TBB7</accession>
<keyword evidence="8" id="KW-1185">Reference proteome</keyword>
<dbReference type="Proteomes" id="UP001165083">
    <property type="component" value="Unassembled WGS sequence"/>
</dbReference>
<comment type="subcellular location">
    <subcellularLocation>
        <location evidence="1">Membrane</location>
        <topology evidence="1">Multi-pass membrane protein</topology>
    </subcellularLocation>
</comment>